<dbReference type="EMBL" id="CAXLJL010000534">
    <property type="protein sequence ID" value="CAL5138837.1"/>
    <property type="molecule type" value="Genomic_DNA"/>
</dbReference>
<proteinExistence type="predicted"/>
<dbReference type="AlphaFoldDB" id="A0AAV2TN35"/>
<organism evidence="3 4">
    <name type="scientific">Calicophoron daubneyi</name>
    <name type="common">Rumen fluke</name>
    <name type="synonym">Paramphistomum daubneyi</name>
    <dbReference type="NCBI Taxonomy" id="300641"/>
    <lineage>
        <taxon>Eukaryota</taxon>
        <taxon>Metazoa</taxon>
        <taxon>Spiralia</taxon>
        <taxon>Lophotrochozoa</taxon>
        <taxon>Platyhelminthes</taxon>
        <taxon>Trematoda</taxon>
        <taxon>Digenea</taxon>
        <taxon>Plagiorchiida</taxon>
        <taxon>Pronocephalata</taxon>
        <taxon>Paramphistomoidea</taxon>
        <taxon>Paramphistomidae</taxon>
        <taxon>Calicophoron</taxon>
    </lineage>
</organism>
<dbReference type="Proteomes" id="UP001497525">
    <property type="component" value="Unassembled WGS sequence"/>
</dbReference>
<name>A0AAV2TN35_CALDB</name>
<sequence length="281" mass="31727">MSLTSGSLTSRSVLLFARAMQLFARSQASRLYVHCHSPVCQFVRVSCPVVYFPCRWKSKGGSNQKSFKSTEDQIPSDLLMLIKGDEMRTRFHTCLSNFQSALHLKLTLKLTPQMFAEIPLPDSRMKLGEVANFVLQQPQHQAHVYGDQQLLVDLGGHPELAASARKAVAKFLDSRKGSSSGALIQSAGPSAFTVQLRSVITKEAREELIRRGHEMLNQVKREMDRIYQAHNKLLPSTPESKKGYSEDDMFLLREYLKATVKKQHLLASEVWEQKHAELKAD</sequence>
<dbReference type="InterPro" id="IPR036191">
    <property type="entry name" value="RRF_sf"/>
</dbReference>
<evidence type="ECO:0000313" key="3">
    <source>
        <dbReference type="EMBL" id="CAL5138837.1"/>
    </source>
</evidence>
<protein>
    <recommendedName>
        <fullName evidence="1">Ribosome-recycling factor, mitochondrial</fullName>
    </recommendedName>
    <alternativeName>
        <fullName evidence="2">Ribosome-releasing factor, mitochondrial</fullName>
    </alternativeName>
</protein>
<evidence type="ECO:0000256" key="2">
    <source>
        <dbReference type="ARBA" id="ARBA00033107"/>
    </source>
</evidence>
<dbReference type="SUPFAM" id="SSF55194">
    <property type="entry name" value="Ribosome recycling factor, RRF"/>
    <property type="match status" value="1"/>
</dbReference>
<gene>
    <name evidence="3" type="ORF">CDAUBV1_LOCUS13703</name>
</gene>
<evidence type="ECO:0000256" key="1">
    <source>
        <dbReference type="ARBA" id="ARBA00020581"/>
    </source>
</evidence>
<evidence type="ECO:0000313" key="4">
    <source>
        <dbReference type="Proteomes" id="UP001497525"/>
    </source>
</evidence>
<accession>A0AAV2TN35</accession>
<comment type="caution">
    <text evidence="3">The sequence shown here is derived from an EMBL/GenBank/DDBJ whole genome shotgun (WGS) entry which is preliminary data.</text>
</comment>
<dbReference type="Gene3D" id="1.10.132.20">
    <property type="entry name" value="Ribosome-recycling factor"/>
    <property type="match status" value="1"/>
</dbReference>
<reference evidence="3" key="1">
    <citation type="submission" date="2024-06" db="EMBL/GenBank/DDBJ databases">
        <authorList>
            <person name="Liu X."/>
            <person name="Lenzi L."/>
            <person name="Haldenby T S."/>
            <person name="Uol C."/>
        </authorList>
    </citation>
    <scope>NUCLEOTIDE SEQUENCE</scope>
</reference>